<sequence>MVMSNMMDVYAKIIEQDINNIPDSSPYKASMIEGLKSIQLFESEKLKNNRVKNVLSVRLMADCYESGQIGLKPLTEVLSSLENIQKNGLASISGYSGKRGKIPKDILSKNELIITATRAGSFIVDLAMKDSQLSIFEEENHPANKIMEDVTDFLQNKIEIADFVDKYSPRTFGSVKKLISNLNSEGIGFEIIDDIKKQTASFPREKVKEINTELKSTYIEKREGMNILGKLTKVDLGAQKITLDTDSGAVTIKVNDEKIKDYRLTTNDVYEITTNVREVVRKGQRTQTYSTNSIDKITKK</sequence>
<proteinExistence type="predicted"/>
<reference evidence="1" key="1">
    <citation type="journal article" date="2021" name="Proc. Natl. Acad. Sci. U.S.A.">
        <title>A Catalog of Tens of Thousands of Viruses from Human Metagenomes Reveals Hidden Associations with Chronic Diseases.</title>
        <authorList>
            <person name="Tisza M.J."/>
            <person name="Buck C.B."/>
        </authorList>
    </citation>
    <scope>NUCLEOTIDE SEQUENCE</scope>
    <source>
        <strain evidence="1">Ctv838</strain>
    </source>
</reference>
<evidence type="ECO:0000313" key="1">
    <source>
        <dbReference type="EMBL" id="DAF53728.1"/>
    </source>
</evidence>
<protein>
    <submittedName>
        <fullName evidence="1">Uncharacterized protein</fullName>
    </submittedName>
</protein>
<organism evidence="1">
    <name type="scientific">Siphoviridae sp. ctv838</name>
    <dbReference type="NCBI Taxonomy" id="2827964"/>
    <lineage>
        <taxon>Viruses</taxon>
        <taxon>Duplodnaviria</taxon>
        <taxon>Heunggongvirae</taxon>
        <taxon>Uroviricota</taxon>
        <taxon>Caudoviricetes</taxon>
    </lineage>
</organism>
<dbReference type="EMBL" id="BK032662">
    <property type="protein sequence ID" value="DAF53728.1"/>
    <property type="molecule type" value="Genomic_DNA"/>
</dbReference>
<name>A0A8S5SS01_9CAUD</name>
<accession>A0A8S5SS01</accession>